<dbReference type="SUPFAM" id="SSF56496">
    <property type="entry name" value="Fibrinogen C-terminal domain-like"/>
    <property type="match status" value="1"/>
</dbReference>
<accession>A0AAE1D5X5</accession>
<keyword evidence="4" id="KW-1185">Reference proteome</keyword>
<evidence type="ECO:0000256" key="1">
    <source>
        <dbReference type="SAM" id="SignalP"/>
    </source>
</evidence>
<dbReference type="GO" id="GO:0005615">
    <property type="term" value="C:extracellular space"/>
    <property type="evidence" value="ECO:0007669"/>
    <property type="project" value="TreeGrafter"/>
</dbReference>
<feature type="signal peptide" evidence="1">
    <location>
        <begin position="1"/>
        <end position="19"/>
    </location>
</feature>
<evidence type="ECO:0000259" key="2">
    <source>
        <dbReference type="PROSITE" id="PS51406"/>
    </source>
</evidence>
<feature type="chain" id="PRO_5041979810" description="Fibrinogen C-terminal domain-containing protein" evidence="1">
    <location>
        <begin position="20"/>
        <end position="622"/>
    </location>
</feature>
<proteinExistence type="predicted"/>
<dbReference type="AlphaFoldDB" id="A0AAE1D5X5"/>
<dbReference type="Proteomes" id="UP001283361">
    <property type="component" value="Unassembled WGS sequence"/>
</dbReference>
<dbReference type="Pfam" id="PF00147">
    <property type="entry name" value="Fibrinogen_C"/>
    <property type="match status" value="1"/>
</dbReference>
<reference evidence="3" key="1">
    <citation type="journal article" date="2023" name="G3 (Bethesda)">
        <title>A reference genome for the long-term kleptoplast-retaining sea slug Elysia crispata morphotype clarki.</title>
        <authorList>
            <person name="Eastman K.E."/>
            <person name="Pendleton A.L."/>
            <person name="Shaikh M.A."/>
            <person name="Suttiyut T."/>
            <person name="Ogas R."/>
            <person name="Tomko P."/>
            <person name="Gavelis G."/>
            <person name="Widhalm J.R."/>
            <person name="Wisecaver J.H."/>
        </authorList>
    </citation>
    <scope>NUCLEOTIDE SEQUENCE</scope>
    <source>
        <strain evidence="3">ECLA1</strain>
    </source>
</reference>
<dbReference type="CDD" id="cd00087">
    <property type="entry name" value="FReD"/>
    <property type="match status" value="1"/>
</dbReference>
<dbReference type="InterPro" id="IPR050373">
    <property type="entry name" value="Fibrinogen_C-term_domain"/>
</dbReference>
<evidence type="ECO:0000313" key="3">
    <source>
        <dbReference type="EMBL" id="KAK3758564.1"/>
    </source>
</evidence>
<gene>
    <name evidence="3" type="ORF">RRG08_051004</name>
</gene>
<dbReference type="InterPro" id="IPR014716">
    <property type="entry name" value="Fibrinogen_a/b/g_C_1"/>
</dbReference>
<keyword evidence="1" id="KW-0732">Signal</keyword>
<dbReference type="InterPro" id="IPR002181">
    <property type="entry name" value="Fibrinogen_a/b/g_C_dom"/>
</dbReference>
<protein>
    <recommendedName>
        <fullName evidence="2">Fibrinogen C-terminal domain-containing protein</fullName>
    </recommendedName>
</protein>
<feature type="domain" description="Fibrinogen C-terminal" evidence="2">
    <location>
        <begin position="408"/>
        <end position="622"/>
    </location>
</feature>
<dbReference type="SMART" id="SM00186">
    <property type="entry name" value="FBG"/>
    <property type="match status" value="1"/>
</dbReference>
<dbReference type="PROSITE" id="PS51406">
    <property type="entry name" value="FIBRINOGEN_C_2"/>
    <property type="match status" value="1"/>
</dbReference>
<dbReference type="EMBL" id="JAWDGP010005267">
    <property type="protein sequence ID" value="KAK3758564.1"/>
    <property type="molecule type" value="Genomic_DNA"/>
</dbReference>
<organism evidence="3 4">
    <name type="scientific">Elysia crispata</name>
    <name type="common">lettuce slug</name>
    <dbReference type="NCBI Taxonomy" id="231223"/>
    <lineage>
        <taxon>Eukaryota</taxon>
        <taxon>Metazoa</taxon>
        <taxon>Spiralia</taxon>
        <taxon>Lophotrochozoa</taxon>
        <taxon>Mollusca</taxon>
        <taxon>Gastropoda</taxon>
        <taxon>Heterobranchia</taxon>
        <taxon>Euthyneura</taxon>
        <taxon>Panpulmonata</taxon>
        <taxon>Sacoglossa</taxon>
        <taxon>Placobranchoidea</taxon>
        <taxon>Plakobranchidae</taxon>
        <taxon>Elysia</taxon>
    </lineage>
</organism>
<dbReference type="PANTHER" id="PTHR19143">
    <property type="entry name" value="FIBRINOGEN/TENASCIN/ANGIOPOEITIN"/>
    <property type="match status" value="1"/>
</dbReference>
<name>A0AAE1D5X5_9GAST</name>
<sequence>MKLLLTVICSFNILSEIGGLEMSLDLNAPTSAGHRSVCGVLTCEESFTPDTTNITRSTSQHRSISSMRIFQTPQIKLTDVLSRRMIAELNVHRPRITRVSDGVKVDGVLEAERAALRLELVKEIDCQALYLCEVKTSDGQGNEFVHTNRLHQESKTHKNQADGMVMAPGALSQELVLLQQHMSYIGSSLEDKLGALESRLDGKLGALESRLDGKIDAVRKELTDKFDRKFAELESHNDVNQNRLEDKIETRVVDKLCQLEMKLPDIEDDGYANAQILDKITNSMKSYKEQIKHDNERALRQNGLIFSNLTSNIETTIQGHMNAILTLEQRNQLSFNTLMSANDKLINSSLELSHQFQDDFSVLQNNLHMDFDHLKSGVQNSSSETLSAVRELISDTNSTMWNSLKPVVFDILSPKECKKGMFPSLLGTAFPYHVIQPNESSELDAPYLCDSVTAGGGWIVIQRRVSGGVDFYRNWAEYREGFGSLDGDFWWGNEKIHALTSSGRYELRVDLKYKGKSSFAHYSSFSLDGENDNYALRLGTYDGTAGDSLSYHNGKPFSTYDRDNDGLPDNRAVAYSGAWWYSGHHSNLNGKWSTVGSVKAARWSGFSGRDSVSFSEMKIRRI</sequence>
<dbReference type="Gene3D" id="3.90.215.10">
    <property type="entry name" value="Gamma Fibrinogen, chain A, domain 1"/>
    <property type="match status" value="1"/>
</dbReference>
<dbReference type="InterPro" id="IPR036056">
    <property type="entry name" value="Fibrinogen-like_C"/>
</dbReference>
<evidence type="ECO:0000313" key="4">
    <source>
        <dbReference type="Proteomes" id="UP001283361"/>
    </source>
</evidence>
<comment type="caution">
    <text evidence="3">The sequence shown here is derived from an EMBL/GenBank/DDBJ whole genome shotgun (WGS) entry which is preliminary data.</text>
</comment>